<reference evidence="6" key="1">
    <citation type="submission" date="2021-04" db="EMBL/GenBank/DDBJ databases">
        <title>Oceanospirillales bacteria with DddD are important DMSP degraders in coastal seawater.</title>
        <authorList>
            <person name="Liu J."/>
        </authorList>
    </citation>
    <scope>NUCLEOTIDE SEQUENCE</scope>
    <source>
        <strain evidence="6">D13-4</strain>
    </source>
</reference>
<dbReference type="PRINTS" id="PR00039">
    <property type="entry name" value="HTHLYSR"/>
</dbReference>
<dbReference type="Gene3D" id="3.40.190.290">
    <property type="match status" value="1"/>
</dbReference>
<evidence type="ECO:0000256" key="4">
    <source>
        <dbReference type="ARBA" id="ARBA00023163"/>
    </source>
</evidence>
<name>A0ABY5H1M7_9PSED</name>
<evidence type="ECO:0000313" key="6">
    <source>
        <dbReference type="EMBL" id="UTW05894.1"/>
    </source>
</evidence>
<evidence type="ECO:0000256" key="2">
    <source>
        <dbReference type="ARBA" id="ARBA00023015"/>
    </source>
</evidence>
<proteinExistence type="inferred from homology"/>
<feature type="domain" description="HTH lysR-type" evidence="5">
    <location>
        <begin position="6"/>
        <end position="63"/>
    </location>
</feature>
<dbReference type="Gene3D" id="1.10.10.10">
    <property type="entry name" value="Winged helix-like DNA-binding domain superfamily/Winged helix DNA-binding domain"/>
    <property type="match status" value="1"/>
</dbReference>
<comment type="similarity">
    <text evidence="1">Belongs to the LysR transcriptional regulatory family.</text>
</comment>
<sequence length="297" mass="31970">MNIESLSLDQLRVLLTIVEEGSFGAAARRLRRAQSAVSYSISTLESQLDVELFDRSGYRPVLTAAGKTLLGEIREIIARTDRLKTHARAMSAGLEAEVSIVSDLVFPLAPLCSIFYEFNRQFPGVSLRIYSDSLGGVADLVLNGTCSLGILATLPEVPAGLIGHALSSIDTQVVAAPGHPLAQVDGRISTHSLRDHPQIVLSDRSNFTSGRDFNVFSSNSWRVSDIQMKLQLIRSGVGWGSLPANLTRPHIDEGSLVALQLEALPVAGEALAAFVVQRVGSELGPATSWLLEHIRGH</sequence>
<evidence type="ECO:0000313" key="7">
    <source>
        <dbReference type="Proteomes" id="UP001059672"/>
    </source>
</evidence>
<dbReference type="PANTHER" id="PTHR30126">
    <property type="entry name" value="HTH-TYPE TRANSCRIPTIONAL REGULATOR"/>
    <property type="match status" value="1"/>
</dbReference>
<gene>
    <name evidence="6" type="ORF">KDW96_11890</name>
</gene>
<dbReference type="RefSeq" id="WP_255836475.1">
    <property type="nucleotide sequence ID" value="NZ_CP073346.1"/>
</dbReference>
<keyword evidence="3" id="KW-0238">DNA-binding</keyword>
<evidence type="ECO:0000259" key="5">
    <source>
        <dbReference type="PROSITE" id="PS50931"/>
    </source>
</evidence>
<accession>A0ABY5H1M7</accession>
<dbReference type="PROSITE" id="PS50931">
    <property type="entry name" value="HTH_LYSR"/>
    <property type="match status" value="1"/>
</dbReference>
<dbReference type="SUPFAM" id="SSF46785">
    <property type="entry name" value="Winged helix' DNA-binding domain"/>
    <property type="match status" value="1"/>
</dbReference>
<dbReference type="InterPro" id="IPR036388">
    <property type="entry name" value="WH-like_DNA-bd_sf"/>
</dbReference>
<keyword evidence="7" id="KW-1185">Reference proteome</keyword>
<dbReference type="EMBL" id="CP073346">
    <property type="protein sequence ID" value="UTW05894.1"/>
    <property type="molecule type" value="Genomic_DNA"/>
</dbReference>
<dbReference type="InterPro" id="IPR005119">
    <property type="entry name" value="LysR_subst-bd"/>
</dbReference>
<evidence type="ECO:0000256" key="3">
    <source>
        <dbReference type="ARBA" id="ARBA00023125"/>
    </source>
</evidence>
<dbReference type="SUPFAM" id="SSF53850">
    <property type="entry name" value="Periplasmic binding protein-like II"/>
    <property type="match status" value="1"/>
</dbReference>
<dbReference type="InterPro" id="IPR000847">
    <property type="entry name" value="LysR_HTH_N"/>
</dbReference>
<keyword evidence="2" id="KW-0805">Transcription regulation</keyword>
<evidence type="ECO:0000256" key="1">
    <source>
        <dbReference type="ARBA" id="ARBA00009437"/>
    </source>
</evidence>
<dbReference type="Proteomes" id="UP001059672">
    <property type="component" value="Chromosome"/>
</dbReference>
<keyword evidence="4" id="KW-0804">Transcription</keyword>
<dbReference type="InterPro" id="IPR036390">
    <property type="entry name" value="WH_DNA-bd_sf"/>
</dbReference>
<dbReference type="Pfam" id="PF03466">
    <property type="entry name" value="LysR_substrate"/>
    <property type="match status" value="1"/>
</dbReference>
<dbReference type="Pfam" id="PF00126">
    <property type="entry name" value="HTH_1"/>
    <property type="match status" value="1"/>
</dbReference>
<organism evidence="6 7">
    <name type="scientific">Pseudomonas benzenivorans</name>
    <dbReference type="NCBI Taxonomy" id="556533"/>
    <lineage>
        <taxon>Bacteria</taxon>
        <taxon>Pseudomonadati</taxon>
        <taxon>Pseudomonadota</taxon>
        <taxon>Gammaproteobacteria</taxon>
        <taxon>Pseudomonadales</taxon>
        <taxon>Pseudomonadaceae</taxon>
        <taxon>Pseudomonas</taxon>
    </lineage>
</organism>
<dbReference type="PANTHER" id="PTHR30126:SF91">
    <property type="entry name" value="LYSR FAMILY TRANSCRIPTIONAL REGULATOR"/>
    <property type="match status" value="1"/>
</dbReference>
<protein>
    <submittedName>
        <fullName evidence="6">LysR family transcriptional regulator</fullName>
    </submittedName>
</protein>